<organism evidence="1 2">
    <name type="scientific">Xylella fastidiosa (strain Temecula1 / ATCC 700964)</name>
    <dbReference type="NCBI Taxonomy" id="183190"/>
    <lineage>
        <taxon>Bacteria</taxon>
        <taxon>Pseudomonadati</taxon>
        <taxon>Pseudomonadota</taxon>
        <taxon>Gammaproteobacteria</taxon>
        <taxon>Lysobacterales</taxon>
        <taxon>Lysobacteraceae</taxon>
        <taxon>Xylella</taxon>
    </lineage>
</organism>
<evidence type="ECO:0000313" key="2">
    <source>
        <dbReference type="Proteomes" id="UP000002516"/>
    </source>
</evidence>
<proteinExistence type="predicted"/>
<dbReference type="KEGG" id="xft:PD_1252"/>
<name>Q87C44_XYLFT</name>
<dbReference type="HOGENOM" id="CLU_1748956_0_0_6"/>
<reference evidence="1 2" key="1">
    <citation type="journal article" date="2003" name="J. Bacteriol.">
        <title>Comparative analyses of the complete genome sequences of Pierce's disease and citrus variegated chlorosis strains of Xylella fastidiosa.</title>
        <authorList>
            <person name="Van Sluys M.A."/>
            <person name="de Oliveira M.C."/>
            <person name="Monteiro-Vitorello C.B."/>
            <person name="Miyaki C.Y."/>
            <person name="Furlan L.R."/>
            <person name="Camargo L.E."/>
            <person name="da Silva A.C."/>
            <person name="Moon D.H."/>
            <person name="Takita M.A."/>
            <person name="Lemos E.G."/>
            <person name="Machado M.A."/>
            <person name="Ferro M.I."/>
            <person name="da Silva F.R."/>
            <person name="Goldman M.H."/>
            <person name="Goldman G.H."/>
            <person name="Lemos M.V."/>
            <person name="El-Dorry H."/>
            <person name="Tsai S.M."/>
            <person name="Carrer H."/>
            <person name="Carraro D.M."/>
            <person name="de Oliveira R.C."/>
            <person name="Nunes L.R."/>
            <person name="Siqueira W.J."/>
            <person name="Coutinho L.L."/>
            <person name="Kimura E.T."/>
            <person name="Ferro E.S."/>
            <person name="Harakava R."/>
            <person name="Kuramae E.E."/>
            <person name="Marino C.L."/>
            <person name="Giglioti E."/>
            <person name="Abreu I.L."/>
            <person name="Alves L.M."/>
            <person name="do Amaral A.M."/>
            <person name="Baia G.S."/>
            <person name="Blanco S.R."/>
            <person name="Brito M.S."/>
            <person name="Cannavan F.S."/>
            <person name="Celestino A.V."/>
            <person name="da Cunha A.F."/>
            <person name="Fenille R.C."/>
            <person name="Ferro J.A."/>
            <person name="Formighieri E.F."/>
            <person name="Kishi L.T."/>
            <person name="Leoni S.G."/>
            <person name="Oliveira A.R."/>
            <person name="Rosa V.E.Jr."/>
            <person name="Sassaki F.T."/>
            <person name="Sena J.A."/>
            <person name="de Souza A.A."/>
            <person name="Truffi D."/>
            <person name="Tsukumo F."/>
            <person name="Yanai G.M."/>
            <person name="Zaros L.G."/>
            <person name="Civerolo E.L."/>
            <person name="Simpson A.J."/>
            <person name="Almeida N.F.Jr."/>
            <person name="Setubal J.C."/>
            <person name="Kitajima J.P."/>
        </authorList>
    </citation>
    <scope>NUCLEOTIDE SEQUENCE [LARGE SCALE GENOMIC DNA]</scope>
    <source>
        <strain evidence="2">Temecula1 / ATCC 700964</strain>
    </source>
</reference>
<dbReference type="AlphaFoldDB" id="Q87C44"/>
<accession>Q87C44</accession>
<dbReference type="Proteomes" id="UP000002516">
    <property type="component" value="Chromosome"/>
</dbReference>
<protein>
    <submittedName>
        <fullName evidence="1">Uncharacterized protein</fullName>
    </submittedName>
</protein>
<sequence>MMSAIVLAVALAAGQVKEPPAAVGMSESQAEQSAMLLAHCAGVWDWMGNIEKVAGKSSNVEQFHRKADEAETAAMWVLASQHYVATGNTASNRHWKSLTGPKREAGLAHLNALAEQGKEEASVAAIKGCQGMLQEQEKILHMMQKTKVKQ</sequence>
<keyword evidence="2" id="KW-1185">Reference proteome</keyword>
<dbReference type="EMBL" id="AE009442">
    <property type="protein sequence ID" value="AAO29101.1"/>
    <property type="molecule type" value="Genomic_DNA"/>
</dbReference>
<gene>
    <name evidence="1" type="ordered locus">PD_1252</name>
</gene>
<evidence type="ECO:0000313" key="1">
    <source>
        <dbReference type="EMBL" id="AAO29101.1"/>
    </source>
</evidence>